<dbReference type="Proteomes" id="UP000269708">
    <property type="component" value="Unassembled WGS sequence"/>
</dbReference>
<dbReference type="RefSeq" id="WP_123771450.1">
    <property type="nucleotide sequence ID" value="NZ_RKQN01000008.1"/>
</dbReference>
<feature type="coiled-coil region" evidence="1">
    <location>
        <begin position="227"/>
        <end position="261"/>
    </location>
</feature>
<reference evidence="2 3" key="1">
    <citation type="submission" date="2018-11" db="EMBL/GenBank/DDBJ databases">
        <title>Genomic Encyclopedia of Type Strains, Phase IV (KMG-IV): sequencing the most valuable type-strain genomes for metagenomic binning, comparative biology and taxonomic classification.</title>
        <authorList>
            <person name="Goeker M."/>
        </authorList>
    </citation>
    <scope>NUCLEOTIDE SEQUENCE [LARGE SCALE GENOMIC DNA]</scope>
    <source>
        <strain evidence="2 3">DSM 25623</strain>
    </source>
</reference>
<evidence type="ECO:0000313" key="2">
    <source>
        <dbReference type="EMBL" id="RPE74614.1"/>
    </source>
</evidence>
<evidence type="ECO:0000256" key="1">
    <source>
        <dbReference type="SAM" id="Coils"/>
    </source>
</evidence>
<proteinExistence type="predicted"/>
<keyword evidence="1" id="KW-0175">Coiled coil</keyword>
<gene>
    <name evidence="2" type="ORF">EDC50_3143</name>
</gene>
<organism evidence="2 3">
    <name type="scientific">Vulcaniibacterium tengchongense</name>
    <dbReference type="NCBI Taxonomy" id="1273429"/>
    <lineage>
        <taxon>Bacteria</taxon>
        <taxon>Pseudomonadati</taxon>
        <taxon>Pseudomonadota</taxon>
        <taxon>Gammaproteobacteria</taxon>
        <taxon>Lysobacterales</taxon>
        <taxon>Lysobacteraceae</taxon>
        <taxon>Vulcaniibacterium</taxon>
    </lineage>
</organism>
<evidence type="ECO:0000313" key="3">
    <source>
        <dbReference type="Proteomes" id="UP000269708"/>
    </source>
</evidence>
<sequence length="287" mass="31514">MSDKVKKFRSNWFRVAVEGATCDGRTIERSWLEDIASSYDPDKYGARIFIEHIRGLNPEWGFRCMGDVLAVKTDTVKIDGQDRLALFAQIEPTPEFVAMTKAKQKIYSSIEVDPNFAGTGKAYLRGLGVTDSPASLGTEMIQFAASNPEASPLRSRKQSPGNYFSVAIESDIEFEEVEEKPSALEALFARFDALLKPKAPEQPPPPAPAAPDLATFTEAVAALGEHVRKQEQRFAASEHENADLRRQLQSLAADFAAVKQRLEGTVDHAQASRPVVTGAGRVELTDC</sequence>
<accession>A0A3N4VNG1</accession>
<dbReference type="AlphaFoldDB" id="A0A3N4VNG1"/>
<comment type="caution">
    <text evidence="2">The sequence shown here is derived from an EMBL/GenBank/DDBJ whole genome shotgun (WGS) entry which is preliminary data.</text>
</comment>
<dbReference type="InterPro" id="IPR009228">
    <property type="entry name" value="Capsid_scaffold_GpO"/>
</dbReference>
<protein>
    <submittedName>
        <fullName evidence="2">Capsid scaffolding serine peptidase GPO</fullName>
    </submittedName>
</protein>
<dbReference type="Pfam" id="PF05929">
    <property type="entry name" value="Phage_GPO"/>
    <property type="match status" value="1"/>
</dbReference>
<name>A0A3N4VNG1_9GAMM</name>
<dbReference type="OrthoDB" id="5625143at2"/>
<keyword evidence="3" id="KW-1185">Reference proteome</keyword>
<dbReference type="EMBL" id="RKQN01000008">
    <property type="protein sequence ID" value="RPE74614.1"/>
    <property type="molecule type" value="Genomic_DNA"/>
</dbReference>